<comment type="caution">
    <text evidence="11">The sequence shown here is derived from an EMBL/GenBank/DDBJ whole genome shotgun (WGS) entry which is preliminary data.</text>
</comment>
<dbReference type="EMBL" id="SHNN01000001">
    <property type="protein sequence ID" value="MCX2979341.1"/>
    <property type="molecule type" value="Genomic_DNA"/>
</dbReference>
<organism evidence="11 12">
    <name type="scientific">Candidatus Litorirhabdus singularis</name>
    <dbReference type="NCBI Taxonomy" id="2518993"/>
    <lineage>
        <taxon>Bacteria</taxon>
        <taxon>Pseudomonadati</taxon>
        <taxon>Pseudomonadota</taxon>
        <taxon>Gammaproteobacteria</taxon>
        <taxon>Cellvibrionales</taxon>
        <taxon>Halieaceae</taxon>
        <taxon>Candidatus Litorirhabdus</taxon>
    </lineage>
</organism>
<evidence type="ECO:0000256" key="1">
    <source>
        <dbReference type="ARBA" id="ARBA00000971"/>
    </source>
</evidence>
<evidence type="ECO:0000256" key="2">
    <source>
        <dbReference type="ARBA" id="ARBA00007656"/>
    </source>
</evidence>
<comment type="similarity">
    <text evidence="2">Belongs to the PpiC/parvulin rotamase family.</text>
</comment>
<dbReference type="PANTHER" id="PTHR47245:SF1">
    <property type="entry name" value="FOLDASE PROTEIN PRSA"/>
    <property type="match status" value="1"/>
</dbReference>
<reference evidence="11" key="1">
    <citation type="submission" date="2019-02" db="EMBL/GenBank/DDBJ databases">
        <authorList>
            <person name="Li S.-H."/>
        </authorList>
    </citation>
    <scope>NUCLEOTIDE SEQUENCE</scope>
    <source>
        <strain evidence="11">IMCC14734</strain>
    </source>
</reference>
<sequence>MGRQATNNERDRLSTASEQGNTMSKGNTQPAATLLVAGAIVGILLASTGVLESNPNTPAKEVLAQVNNERIDKAEYLAYLDLLARDKRNAMTSADRRHLLDRLIEEKLLLQRAVEIGVPFSDPTVRKTIINAMIATVTSDSASAAVDTEQLMRFYQQNQTYFAQPMRAQVRRMVFRGEQAQARSSAAEQALLNGQDWQRVQHKMADTDILALPSSPLPVSKLRGYLGPTLADAALELAPGAISAPLTEQAGFTILQLIDLQAGPAPPLAQVEERVLREYQRRAADQALRDYLNDLRGGADVSIDEAFLEQLDRLDATIE</sequence>
<evidence type="ECO:0000256" key="7">
    <source>
        <dbReference type="PROSITE-ProRule" id="PRU00278"/>
    </source>
</evidence>
<dbReference type="Pfam" id="PF13145">
    <property type="entry name" value="Rotamase_2"/>
    <property type="match status" value="1"/>
</dbReference>
<feature type="compositionally biased region" description="Polar residues" evidence="8">
    <location>
        <begin position="14"/>
        <end position="27"/>
    </location>
</feature>
<dbReference type="InterPro" id="IPR046357">
    <property type="entry name" value="PPIase_dom_sf"/>
</dbReference>
<dbReference type="SUPFAM" id="SSF109998">
    <property type="entry name" value="Triger factor/SurA peptide-binding domain-like"/>
    <property type="match status" value="1"/>
</dbReference>
<comment type="catalytic activity">
    <reaction evidence="1">
        <text>[protein]-peptidylproline (omega=180) = [protein]-peptidylproline (omega=0)</text>
        <dbReference type="Rhea" id="RHEA:16237"/>
        <dbReference type="Rhea" id="RHEA-COMP:10747"/>
        <dbReference type="Rhea" id="RHEA-COMP:10748"/>
        <dbReference type="ChEBI" id="CHEBI:83833"/>
        <dbReference type="ChEBI" id="CHEBI:83834"/>
        <dbReference type="EC" id="5.2.1.8"/>
    </reaction>
</comment>
<dbReference type="InterPro" id="IPR027304">
    <property type="entry name" value="Trigger_fact/SurA_dom_sf"/>
</dbReference>
<gene>
    <name evidence="11" type="ORF">EYC98_00515</name>
</gene>
<evidence type="ECO:0000259" key="10">
    <source>
        <dbReference type="PROSITE" id="PS50198"/>
    </source>
</evidence>
<feature type="transmembrane region" description="Helical" evidence="9">
    <location>
        <begin position="31"/>
        <end position="51"/>
    </location>
</feature>
<dbReference type="Gene3D" id="3.10.50.40">
    <property type="match status" value="1"/>
</dbReference>
<keyword evidence="9" id="KW-1133">Transmembrane helix</keyword>
<dbReference type="Gene3D" id="1.10.8.1040">
    <property type="match status" value="1"/>
</dbReference>
<name>A0ABT3TAL8_9GAMM</name>
<protein>
    <recommendedName>
        <fullName evidence="3">peptidylprolyl isomerase</fullName>
        <ecNumber evidence="3">5.2.1.8</ecNumber>
    </recommendedName>
</protein>
<dbReference type="EC" id="5.2.1.8" evidence="3"/>
<evidence type="ECO:0000256" key="5">
    <source>
        <dbReference type="ARBA" id="ARBA00023110"/>
    </source>
</evidence>
<feature type="domain" description="PpiC" evidence="10">
    <location>
        <begin position="165"/>
        <end position="259"/>
    </location>
</feature>
<keyword evidence="4" id="KW-0732">Signal</keyword>
<dbReference type="Gene3D" id="1.10.4030.10">
    <property type="entry name" value="Porin chaperone SurA, peptide-binding domain"/>
    <property type="match status" value="1"/>
</dbReference>
<dbReference type="Pfam" id="PF13624">
    <property type="entry name" value="SurA_N_3"/>
    <property type="match status" value="1"/>
</dbReference>
<evidence type="ECO:0000256" key="6">
    <source>
        <dbReference type="ARBA" id="ARBA00023235"/>
    </source>
</evidence>
<keyword evidence="6 7" id="KW-0413">Isomerase</keyword>
<evidence type="ECO:0000256" key="9">
    <source>
        <dbReference type="SAM" id="Phobius"/>
    </source>
</evidence>
<dbReference type="Proteomes" id="UP001143362">
    <property type="component" value="Unassembled WGS sequence"/>
</dbReference>
<feature type="region of interest" description="Disordered" evidence="8">
    <location>
        <begin position="1"/>
        <end position="27"/>
    </location>
</feature>
<keyword evidence="9" id="KW-0472">Membrane</keyword>
<keyword evidence="9" id="KW-0812">Transmembrane</keyword>
<keyword evidence="12" id="KW-1185">Reference proteome</keyword>
<evidence type="ECO:0000256" key="3">
    <source>
        <dbReference type="ARBA" id="ARBA00013194"/>
    </source>
</evidence>
<keyword evidence="5 7" id="KW-0697">Rotamase</keyword>
<dbReference type="PANTHER" id="PTHR47245">
    <property type="entry name" value="PEPTIDYLPROLYL ISOMERASE"/>
    <property type="match status" value="1"/>
</dbReference>
<accession>A0ABT3TAL8</accession>
<evidence type="ECO:0000313" key="11">
    <source>
        <dbReference type="EMBL" id="MCX2979341.1"/>
    </source>
</evidence>
<dbReference type="InterPro" id="IPR000297">
    <property type="entry name" value="PPIase_PpiC"/>
</dbReference>
<dbReference type="PROSITE" id="PS50198">
    <property type="entry name" value="PPIC_PPIASE_2"/>
    <property type="match status" value="1"/>
</dbReference>
<evidence type="ECO:0000256" key="8">
    <source>
        <dbReference type="SAM" id="MobiDB-lite"/>
    </source>
</evidence>
<evidence type="ECO:0000256" key="4">
    <source>
        <dbReference type="ARBA" id="ARBA00022729"/>
    </source>
</evidence>
<evidence type="ECO:0000313" key="12">
    <source>
        <dbReference type="Proteomes" id="UP001143362"/>
    </source>
</evidence>
<proteinExistence type="inferred from homology"/>
<dbReference type="InterPro" id="IPR050245">
    <property type="entry name" value="PrsA_foldase"/>
</dbReference>